<feature type="domain" description="Nephrocystin 3-like N-terminal" evidence="2">
    <location>
        <begin position="12"/>
        <end position="170"/>
    </location>
</feature>
<proteinExistence type="predicted"/>
<dbReference type="PANTHER" id="PTHR10039:SF17">
    <property type="entry name" value="FUNGAL STAND N-TERMINAL GOODBYE DOMAIN-CONTAINING PROTEIN-RELATED"/>
    <property type="match status" value="1"/>
</dbReference>
<evidence type="ECO:0000259" key="2">
    <source>
        <dbReference type="Pfam" id="PF24883"/>
    </source>
</evidence>
<dbReference type="OrthoDB" id="3027122at2759"/>
<accession>A0A0C9T652</accession>
<dbReference type="Gene3D" id="3.40.50.300">
    <property type="entry name" value="P-loop containing nucleotide triphosphate hydrolases"/>
    <property type="match status" value="1"/>
</dbReference>
<feature type="non-terminal residue" evidence="3">
    <location>
        <position position="558"/>
    </location>
</feature>
<dbReference type="EMBL" id="KN832575">
    <property type="protein sequence ID" value="KII83593.1"/>
    <property type="molecule type" value="Genomic_DNA"/>
</dbReference>
<evidence type="ECO:0000256" key="1">
    <source>
        <dbReference type="ARBA" id="ARBA00022737"/>
    </source>
</evidence>
<dbReference type="AlphaFoldDB" id="A0A0C9T652"/>
<evidence type="ECO:0000313" key="3">
    <source>
        <dbReference type="EMBL" id="KII83593.1"/>
    </source>
</evidence>
<name>A0A0C9T652_PLICR</name>
<feature type="non-terminal residue" evidence="3">
    <location>
        <position position="1"/>
    </location>
</feature>
<dbReference type="InterPro" id="IPR027417">
    <property type="entry name" value="P-loop_NTPase"/>
</dbReference>
<protein>
    <submittedName>
        <fullName evidence="3">Unplaced genomic scaffold PLICRscaffold_22, whole genome shotgun sequence</fullName>
    </submittedName>
</protein>
<keyword evidence="1" id="KW-0677">Repeat</keyword>
<evidence type="ECO:0000313" key="4">
    <source>
        <dbReference type="Proteomes" id="UP000053263"/>
    </source>
</evidence>
<gene>
    <name evidence="3" type="ORF">PLICRDRAFT_67390</name>
</gene>
<dbReference type="HOGENOM" id="CLU_000288_6_10_1"/>
<sequence length="558" mass="63803">CLEGTRVQVLSDIDQWTQNPGNSRVYWLNGMAGIGKTAIAESVARKLRTQNMLGASFFCSRSNIDRRDVKRLFSTIAYMLAQAYPAFAHGVLQALKNDPDMVSYNFKQQFEELIVKPASQMQYSTLKPIILVVIDAIDELDDGEAPECIFQLLCKYAPQLKSLYFFITGRPEVYRSVSKFFGTHFGTVIHLHNIEADIVTQDIQLYLRANLEKIPGLQNSILSTNGPYIIDELTLKAGKLFIYAFTVCQFINFKHANPKQRLMLVMDNIYPDSSESPLDQLYKQVLATVFDIPGQRPEESKVLQNSLQTMLLVYTPQSMTCIAQLLGYPPDDAHYLFEPFSAIVKIPDSINQPVTSFHASFFDFIINEKRAMDFAFVPAKHHAFLAKRCLIYLNMNLCENICQVVGRPLKSQIIVEIPSAMKYACIYWTRHLCAGESLDIDSEVNEFIGKHLLHWLECFSLLGDMKAAVEAIQQLIVYDMENHNLVNLSLVHDIHRFILEFMDMISVSPMEIYRSALLWTPYETQLHKTYYKQKEAKTEVVCGLKKVWKPTLRTILGH</sequence>
<dbReference type="Pfam" id="PF24883">
    <property type="entry name" value="NPHP3_N"/>
    <property type="match status" value="1"/>
</dbReference>
<reference evidence="3 4" key="1">
    <citation type="submission" date="2014-06" db="EMBL/GenBank/DDBJ databases">
        <title>Evolutionary Origins and Diversification of the Mycorrhizal Mutualists.</title>
        <authorList>
            <consortium name="DOE Joint Genome Institute"/>
            <consortium name="Mycorrhizal Genomics Consortium"/>
            <person name="Kohler A."/>
            <person name="Kuo A."/>
            <person name="Nagy L.G."/>
            <person name="Floudas D."/>
            <person name="Copeland A."/>
            <person name="Barry K.W."/>
            <person name="Cichocki N."/>
            <person name="Veneault-Fourrey C."/>
            <person name="LaButti K."/>
            <person name="Lindquist E.A."/>
            <person name="Lipzen A."/>
            <person name="Lundell T."/>
            <person name="Morin E."/>
            <person name="Murat C."/>
            <person name="Riley R."/>
            <person name="Ohm R."/>
            <person name="Sun H."/>
            <person name="Tunlid A."/>
            <person name="Henrissat B."/>
            <person name="Grigoriev I.V."/>
            <person name="Hibbett D.S."/>
            <person name="Martin F."/>
        </authorList>
    </citation>
    <scope>NUCLEOTIDE SEQUENCE [LARGE SCALE GENOMIC DNA]</scope>
    <source>
        <strain evidence="3 4">FD-325 SS-3</strain>
    </source>
</reference>
<dbReference type="SUPFAM" id="SSF52540">
    <property type="entry name" value="P-loop containing nucleoside triphosphate hydrolases"/>
    <property type="match status" value="1"/>
</dbReference>
<organism evidence="3 4">
    <name type="scientific">Plicaturopsis crispa FD-325 SS-3</name>
    <dbReference type="NCBI Taxonomy" id="944288"/>
    <lineage>
        <taxon>Eukaryota</taxon>
        <taxon>Fungi</taxon>
        <taxon>Dikarya</taxon>
        <taxon>Basidiomycota</taxon>
        <taxon>Agaricomycotina</taxon>
        <taxon>Agaricomycetes</taxon>
        <taxon>Agaricomycetidae</taxon>
        <taxon>Amylocorticiales</taxon>
        <taxon>Amylocorticiaceae</taxon>
        <taxon>Plicatura</taxon>
        <taxon>Plicaturopsis crispa</taxon>
    </lineage>
</organism>
<keyword evidence="4" id="KW-1185">Reference proteome</keyword>
<dbReference type="PANTHER" id="PTHR10039">
    <property type="entry name" value="AMELOGENIN"/>
    <property type="match status" value="1"/>
</dbReference>
<dbReference type="Proteomes" id="UP000053263">
    <property type="component" value="Unassembled WGS sequence"/>
</dbReference>
<dbReference type="InterPro" id="IPR056884">
    <property type="entry name" value="NPHP3-like_N"/>
</dbReference>